<dbReference type="eggNOG" id="COG1203">
    <property type="taxonomic scope" value="Bacteria"/>
</dbReference>
<dbReference type="GO" id="GO:0003723">
    <property type="term" value="F:RNA binding"/>
    <property type="evidence" value="ECO:0007669"/>
    <property type="project" value="TreeGrafter"/>
</dbReference>
<keyword evidence="9" id="KW-0051">Antiviral defense</keyword>
<comment type="similarity">
    <text evidence="1">In the N-terminal section; belongs to the CRISPR-associated nuclease Cas3-HD family.</text>
</comment>
<dbReference type="Pfam" id="PF22590">
    <property type="entry name" value="Cas3-like_C_2"/>
    <property type="match status" value="1"/>
</dbReference>
<protein>
    <submittedName>
        <fullName evidence="13">CRISPR-associated helicase Cas3</fullName>
    </submittedName>
</protein>
<dbReference type="InterPro" id="IPR006483">
    <property type="entry name" value="CRISPR-assoc_Cas3_HD"/>
</dbReference>
<gene>
    <name evidence="13" type="ORF">Apau_0538</name>
</gene>
<dbReference type="CDD" id="cd09641">
    <property type="entry name" value="Cas3''_I"/>
    <property type="match status" value="1"/>
</dbReference>
<dbReference type="Pfam" id="PF00270">
    <property type="entry name" value="DEAD"/>
    <property type="match status" value="1"/>
</dbReference>
<dbReference type="InterPro" id="IPR011545">
    <property type="entry name" value="DEAD/DEAH_box_helicase_dom"/>
</dbReference>
<dbReference type="PANTHER" id="PTHR47963:SF9">
    <property type="entry name" value="CRISPR-ASSOCIATED ENDONUCLEASE_HELICASE CAS3"/>
    <property type="match status" value="1"/>
</dbReference>
<dbReference type="InterPro" id="IPR006474">
    <property type="entry name" value="Helicase_Cas3_CRISPR-ass_core"/>
</dbReference>
<dbReference type="InterPro" id="IPR014001">
    <property type="entry name" value="Helicase_ATP-bd"/>
</dbReference>
<dbReference type="PaxDb" id="584708-Apau_0538"/>
<dbReference type="InterPro" id="IPR038257">
    <property type="entry name" value="CRISPR-assoc_Cas3_HD_sf"/>
</dbReference>
<proteinExistence type="inferred from homology"/>
<keyword evidence="3" id="KW-0540">Nuclease</keyword>
<dbReference type="HOGENOM" id="CLU_013924_1_0_0"/>
<evidence type="ECO:0000256" key="1">
    <source>
        <dbReference type="ARBA" id="ARBA00006847"/>
    </source>
</evidence>
<keyword evidence="7" id="KW-0347">Helicase</keyword>
<dbReference type="InterPro" id="IPR050547">
    <property type="entry name" value="DEAD_box_RNA_helicases"/>
</dbReference>
<dbReference type="Proteomes" id="UP000005096">
    <property type="component" value="Chromosome"/>
</dbReference>
<dbReference type="PROSITE" id="PS51194">
    <property type="entry name" value="HELICASE_CTER"/>
    <property type="match status" value="1"/>
</dbReference>
<keyword evidence="6" id="KW-0378">Hydrolase</keyword>
<evidence type="ECO:0000259" key="12">
    <source>
        <dbReference type="PROSITE" id="PS51643"/>
    </source>
</evidence>
<keyword evidence="8" id="KW-0067">ATP-binding</keyword>
<dbReference type="Gene3D" id="3.40.50.300">
    <property type="entry name" value="P-loop containing nucleotide triphosphate hydrolases"/>
    <property type="match status" value="2"/>
</dbReference>
<name>E3D0F3_9BACT</name>
<dbReference type="OrthoDB" id="9810236at2"/>
<dbReference type="SUPFAM" id="SSF52540">
    <property type="entry name" value="P-loop containing nucleoside triphosphate hydrolases"/>
    <property type="match status" value="1"/>
</dbReference>
<dbReference type="NCBIfam" id="TIGR01587">
    <property type="entry name" value="cas3_core"/>
    <property type="match status" value="1"/>
</dbReference>
<evidence type="ECO:0000256" key="9">
    <source>
        <dbReference type="ARBA" id="ARBA00023118"/>
    </source>
</evidence>
<dbReference type="GO" id="GO:0004518">
    <property type="term" value="F:nuclease activity"/>
    <property type="evidence" value="ECO:0007669"/>
    <property type="project" value="UniProtKB-KW"/>
</dbReference>
<evidence type="ECO:0000313" key="13">
    <source>
        <dbReference type="EMBL" id="EFQ22972.1"/>
    </source>
</evidence>
<feature type="domain" description="HD Cas3-type" evidence="12">
    <location>
        <begin position="28"/>
        <end position="231"/>
    </location>
</feature>
<feature type="domain" description="Helicase ATP-binding" evidence="10">
    <location>
        <begin position="303"/>
        <end position="507"/>
    </location>
</feature>
<dbReference type="Gene3D" id="1.10.3210.30">
    <property type="match status" value="1"/>
</dbReference>
<dbReference type="STRING" id="584708.Apau_0538"/>
<dbReference type="GO" id="GO:0051607">
    <property type="term" value="P:defense response to virus"/>
    <property type="evidence" value="ECO:0007669"/>
    <property type="project" value="UniProtKB-KW"/>
</dbReference>
<keyword evidence="14" id="KW-1185">Reference proteome</keyword>
<evidence type="ECO:0000256" key="7">
    <source>
        <dbReference type="ARBA" id="ARBA00022806"/>
    </source>
</evidence>
<dbReference type="Pfam" id="PF18019">
    <property type="entry name" value="Cas3_HD"/>
    <property type="match status" value="1"/>
</dbReference>
<evidence type="ECO:0000256" key="5">
    <source>
        <dbReference type="ARBA" id="ARBA00022741"/>
    </source>
</evidence>
<dbReference type="PROSITE" id="PS51192">
    <property type="entry name" value="HELICASE_ATP_BIND_1"/>
    <property type="match status" value="1"/>
</dbReference>
<dbReference type="InterPro" id="IPR027417">
    <property type="entry name" value="P-loop_NTPase"/>
</dbReference>
<evidence type="ECO:0000256" key="2">
    <source>
        <dbReference type="ARBA" id="ARBA00009046"/>
    </source>
</evidence>
<dbReference type="EMBL" id="CM001022">
    <property type="protein sequence ID" value="EFQ22972.1"/>
    <property type="molecule type" value="Genomic_DNA"/>
</dbReference>
<dbReference type="GO" id="GO:0046872">
    <property type="term" value="F:metal ion binding"/>
    <property type="evidence" value="ECO:0007669"/>
    <property type="project" value="UniProtKB-KW"/>
</dbReference>
<dbReference type="AlphaFoldDB" id="E3D0F3"/>
<dbReference type="GO" id="GO:0005524">
    <property type="term" value="F:ATP binding"/>
    <property type="evidence" value="ECO:0007669"/>
    <property type="project" value="UniProtKB-KW"/>
</dbReference>
<dbReference type="PROSITE" id="PS51643">
    <property type="entry name" value="HD_CAS3"/>
    <property type="match status" value="1"/>
</dbReference>
<accession>E3D0F3</accession>
<dbReference type="NCBIfam" id="TIGR01596">
    <property type="entry name" value="cas3_HD"/>
    <property type="match status" value="1"/>
</dbReference>
<sequence length="923" mass="103187">MGVSNSCGGATPVSQNLLWLLWGKSNRESGEIHPLVRHLLEAAAVCRMLLERRPCLRRQFAKLLGVAEDQVLEWVPFLCAQHDLGKAGPFQFCPHGPWGKCEQVPPAWQSFFPRSNAGHPSHGSYTTRYLQVLLPELLKKGVIGALDPSVVKRLASALGGHHGAFVCNSMISSLEKEIRADAGSSYPWLGVARRLLEIPLLWLSPSEPLDPVKGNAWPVLLAGVVSLSDWIASNEAFFPYRSLPDSPDLPNDLWETTLKHAGLILDEAGFREVVSPAPATFSELFAFDPRPLQHRMDELLPMERMVDLPRFLILEAPMGEGKTEAALFALDRWQISLGRNGVYVAMPTTATSNQMYCRVERFQENRRPGGRENLHLLHGQALLSDDYDRLKARSVAPDEGETPSVQADEWFCAPKRGLLASGAVGTVDQALLGVLQTRYQYLRLFGLAGKTVIFDEVHGYDAYMLTEYENLLRWLAALNCTVVVLSATLPAATRRRMVQAFSEGMEAPVSLDVLDGVSYPRVTTLRDSGDLSCDTFPSARSFSCRIRWEHDRRSVAQSLAEEMKEEGGAVAWICNTVRSAQETYDLLKEVFRDSKIDVMLFHARYQAGERRRREKAVLERFGPGRKGGDGVVLVATQVVEQSLDLDFDHMITELAPVDLILQRLGREHRHGGCARPKAFVEPWLRILVPEGLPDDFGASGKVYLPFVLLRTWLVLKDRASLALPGQMDDLMEAVYGEAGDFPEEYRSLLARWQEEHSKGEDGSRFKAASILIPDPGGRDVTQAFSQGVQEDEGVCPRARTRLSKEDRIPVVLLHRKGEVSYQDRSGTAPVSEIPPRDPEERRRWEKRMVELSVDLPTWFLRDVDRIPEPRWKGCALLRHHGLLLLEDGKVVLGEGRCLEVDEEKGVIRHFGSEKGGASRGRDV</sequence>
<dbReference type="GO" id="GO:0016787">
    <property type="term" value="F:hydrolase activity"/>
    <property type="evidence" value="ECO:0007669"/>
    <property type="project" value="UniProtKB-KW"/>
</dbReference>
<dbReference type="SMART" id="SM00490">
    <property type="entry name" value="HELICc"/>
    <property type="match status" value="1"/>
</dbReference>
<feature type="domain" description="Helicase C-terminal" evidence="11">
    <location>
        <begin position="555"/>
        <end position="731"/>
    </location>
</feature>
<dbReference type="InterPro" id="IPR054712">
    <property type="entry name" value="Cas3-like_dom"/>
</dbReference>
<evidence type="ECO:0000259" key="11">
    <source>
        <dbReference type="PROSITE" id="PS51194"/>
    </source>
</evidence>
<evidence type="ECO:0000259" key="10">
    <source>
        <dbReference type="PROSITE" id="PS51192"/>
    </source>
</evidence>
<evidence type="ECO:0000256" key="3">
    <source>
        <dbReference type="ARBA" id="ARBA00022722"/>
    </source>
</evidence>
<organism evidence="13 14">
    <name type="scientific">Aminomonas paucivorans DSM 12260</name>
    <dbReference type="NCBI Taxonomy" id="584708"/>
    <lineage>
        <taxon>Bacteria</taxon>
        <taxon>Thermotogati</taxon>
        <taxon>Synergistota</taxon>
        <taxon>Synergistia</taxon>
        <taxon>Synergistales</taxon>
        <taxon>Synergistaceae</taxon>
        <taxon>Aminomonas</taxon>
    </lineage>
</organism>
<comment type="similarity">
    <text evidence="2">In the central section; belongs to the CRISPR-associated helicase Cas3 family.</text>
</comment>
<keyword evidence="4" id="KW-0479">Metal-binding</keyword>
<keyword evidence="5" id="KW-0547">Nucleotide-binding</keyword>
<evidence type="ECO:0000313" key="14">
    <source>
        <dbReference type="Proteomes" id="UP000005096"/>
    </source>
</evidence>
<dbReference type="PANTHER" id="PTHR47963">
    <property type="entry name" value="DEAD-BOX ATP-DEPENDENT RNA HELICASE 47, MITOCHONDRIAL"/>
    <property type="match status" value="1"/>
</dbReference>
<evidence type="ECO:0000256" key="4">
    <source>
        <dbReference type="ARBA" id="ARBA00022723"/>
    </source>
</evidence>
<dbReference type="InterPro" id="IPR001650">
    <property type="entry name" value="Helicase_C-like"/>
</dbReference>
<evidence type="ECO:0000256" key="8">
    <source>
        <dbReference type="ARBA" id="ARBA00022840"/>
    </source>
</evidence>
<evidence type="ECO:0000256" key="6">
    <source>
        <dbReference type="ARBA" id="ARBA00022801"/>
    </source>
</evidence>
<dbReference type="GO" id="GO:0003724">
    <property type="term" value="F:RNA helicase activity"/>
    <property type="evidence" value="ECO:0007669"/>
    <property type="project" value="TreeGrafter"/>
</dbReference>
<reference evidence="13 14" key="1">
    <citation type="journal article" date="2010" name="Stand. Genomic Sci.">
        <title>Non-contiguous finished genome sequence of Aminomonas paucivorans type strain (GLU-3).</title>
        <authorList>
            <person name="Pitluck S."/>
            <person name="Yasawong M."/>
            <person name="Held B."/>
            <person name="Lapidus A."/>
            <person name="Nolan M."/>
            <person name="Copeland A."/>
            <person name="Lucas S."/>
            <person name="Del Rio T.G."/>
            <person name="Tice H."/>
            <person name="Cheng J.F."/>
            <person name="Chertkov O."/>
            <person name="Goodwin L."/>
            <person name="Tapia R."/>
            <person name="Han C."/>
            <person name="Liolios K."/>
            <person name="Ivanova N."/>
            <person name="Mavromatis K."/>
            <person name="Ovchinnikova G."/>
            <person name="Pati A."/>
            <person name="Chen A."/>
            <person name="Palaniappan K."/>
            <person name="Land M."/>
            <person name="Hauser L."/>
            <person name="Chang Y.J."/>
            <person name="Jeffries C.D."/>
            <person name="Pukall R."/>
            <person name="Spring S."/>
            <person name="Rohde M."/>
            <person name="Sikorski J."/>
            <person name="Goker M."/>
            <person name="Woyke T."/>
            <person name="Bristow J."/>
            <person name="Eisen J.A."/>
            <person name="Markowitz V."/>
            <person name="Hugenholtz P."/>
            <person name="Kyrpides N.C."/>
            <person name="Klenk H.P."/>
        </authorList>
    </citation>
    <scope>NUCLEOTIDE SEQUENCE [LARGE SCALE GENOMIC DNA]</scope>
    <source>
        <strain evidence="13 14">DSM 12260</strain>
    </source>
</reference>